<organism evidence="1 2">
    <name type="scientific">Funneliformis geosporum</name>
    <dbReference type="NCBI Taxonomy" id="1117311"/>
    <lineage>
        <taxon>Eukaryota</taxon>
        <taxon>Fungi</taxon>
        <taxon>Fungi incertae sedis</taxon>
        <taxon>Mucoromycota</taxon>
        <taxon>Glomeromycotina</taxon>
        <taxon>Glomeromycetes</taxon>
        <taxon>Glomerales</taxon>
        <taxon>Glomeraceae</taxon>
        <taxon>Funneliformis</taxon>
    </lineage>
</organism>
<dbReference type="AlphaFoldDB" id="A0A9W4SCV0"/>
<gene>
    <name evidence="1" type="ORF">FWILDA_LOCUS1868</name>
</gene>
<dbReference type="OrthoDB" id="2343923at2759"/>
<proteinExistence type="predicted"/>
<accession>A0A9W4SCV0</accession>
<comment type="caution">
    <text evidence="1">The sequence shown here is derived from an EMBL/GenBank/DDBJ whole genome shotgun (WGS) entry which is preliminary data.</text>
</comment>
<evidence type="ECO:0000313" key="2">
    <source>
        <dbReference type="Proteomes" id="UP001153678"/>
    </source>
</evidence>
<dbReference type="EMBL" id="CAMKVN010000193">
    <property type="protein sequence ID" value="CAI2165034.1"/>
    <property type="molecule type" value="Genomic_DNA"/>
</dbReference>
<keyword evidence="2" id="KW-1185">Reference proteome</keyword>
<dbReference type="Proteomes" id="UP001153678">
    <property type="component" value="Unassembled WGS sequence"/>
</dbReference>
<evidence type="ECO:0000313" key="1">
    <source>
        <dbReference type="EMBL" id="CAI2165034.1"/>
    </source>
</evidence>
<sequence>MEQGCVAHELHNSARKYYRSLCLSFARCLSYVGKSLEPYTTQNQIITLVTQTDQIVILHLPNNQKRTCRIHRFRDGMYVAYTGLFQKELVNVKQFHSYLKNASQKVVPKDNFQGLVAPTVVAHKIELNYIDPLKEYLKVVYDEDQDEIMDIYVDIDEPTILEPTFEDVMTLWIAVMIWGTQLIVDRLLYKKFAFKITGKIYGLIQ</sequence>
<name>A0A9W4SCV0_9GLOM</name>
<protein>
    <submittedName>
        <fullName evidence="1">7312_t:CDS:1</fullName>
    </submittedName>
</protein>
<reference evidence="1" key="1">
    <citation type="submission" date="2022-08" db="EMBL/GenBank/DDBJ databases">
        <authorList>
            <person name="Kallberg Y."/>
            <person name="Tangrot J."/>
            <person name="Rosling A."/>
        </authorList>
    </citation>
    <scope>NUCLEOTIDE SEQUENCE</scope>
    <source>
        <strain evidence="1">Wild A</strain>
    </source>
</reference>